<proteinExistence type="inferred from homology"/>
<dbReference type="EMBL" id="VOGC01000007">
    <property type="protein sequence ID" value="MQN02137.1"/>
    <property type="molecule type" value="Genomic_DNA"/>
</dbReference>
<dbReference type="GO" id="GO:0005829">
    <property type="term" value="C:cytosol"/>
    <property type="evidence" value="ECO:0007669"/>
    <property type="project" value="TreeGrafter"/>
</dbReference>
<evidence type="ECO:0000313" key="9">
    <source>
        <dbReference type="Proteomes" id="UP000460257"/>
    </source>
</evidence>
<dbReference type="SUPFAM" id="SSF51556">
    <property type="entry name" value="Metallo-dependent hydrolases"/>
    <property type="match status" value="1"/>
</dbReference>
<sequence length="326" mass="35493">MDREQIKALPKVELHCHLDGSLSPEFISSHLGRSLDFKDLSVSIECASLNEYLEKFDAEIKALSTPDAVRDGVMDVLAQADAENVRYMEIRFDPFCLAEAGNAMTPDDAVAASIEGLRAGTLKYGVKGNIILCAMRHFDLEKNLGTLSLVEKYLGKGVCCMDLAGAEAVYPTSGFKELFKAARTRNVPYIIHAGEADGESSIRAALSFGAKRIGHGVRMQGIRELENEFVEKGIPIEMCPTSNFQTKAVTGIYPLREFIDAGIMATINTDNRTVSNTTLTDELESAKGVANLTDAELVSLEKNAVNASFADEATKNDILKELEAFL</sequence>
<keyword evidence="9" id="KW-1185">Reference proteome</keyword>
<dbReference type="Proteomes" id="UP000460257">
    <property type="component" value="Unassembled WGS sequence"/>
</dbReference>
<dbReference type="GO" id="GO:0046872">
    <property type="term" value="F:metal ion binding"/>
    <property type="evidence" value="ECO:0007669"/>
    <property type="project" value="UniProtKB-KW"/>
</dbReference>
<comment type="cofactor">
    <cofactor evidence="1">
        <name>Zn(2+)</name>
        <dbReference type="ChEBI" id="CHEBI:29105"/>
    </cofactor>
</comment>
<evidence type="ECO:0000256" key="5">
    <source>
        <dbReference type="ARBA" id="ARBA00022801"/>
    </source>
</evidence>
<evidence type="ECO:0000259" key="7">
    <source>
        <dbReference type="Pfam" id="PF00962"/>
    </source>
</evidence>
<evidence type="ECO:0000256" key="6">
    <source>
        <dbReference type="ARBA" id="ARBA00022833"/>
    </source>
</evidence>
<dbReference type="EC" id="3.5.4.4" evidence="3"/>
<keyword evidence="4" id="KW-0479">Metal-binding</keyword>
<keyword evidence="5 8" id="KW-0378">Hydrolase</keyword>
<dbReference type="PANTHER" id="PTHR11409">
    <property type="entry name" value="ADENOSINE DEAMINASE"/>
    <property type="match status" value="1"/>
</dbReference>
<evidence type="ECO:0000256" key="1">
    <source>
        <dbReference type="ARBA" id="ARBA00001947"/>
    </source>
</evidence>
<accession>A0A6N7J0J4</accession>
<dbReference type="Pfam" id="PF00962">
    <property type="entry name" value="A_deaminase"/>
    <property type="match status" value="1"/>
</dbReference>
<name>A0A6N7J0J4_9FIRM</name>
<dbReference type="GO" id="GO:0004000">
    <property type="term" value="F:adenosine deaminase activity"/>
    <property type="evidence" value="ECO:0007669"/>
    <property type="project" value="UniProtKB-ARBA"/>
</dbReference>
<gene>
    <name evidence="8" type="primary">add</name>
    <name evidence="8" type="ORF">FRC54_09625</name>
</gene>
<evidence type="ECO:0000256" key="4">
    <source>
        <dbReference type="ARBA" id="ARBA00022723"/>
    </source>
</evidence>
<evidence type="ECO:0000256" key="2">
    <source>
        <dbReference type="ARBA" id="ARBA00006676"/>
    </source>
</evidence>
<dbReference type="GO" id="GO:0043103">
    <property type="term" value="P:hypoxanthine salvage"/>
    <property type="evidence" value="ECO:0007669"/>
    <property type="project" value="TreeGrafter"/>
</dbReference>
<keyword evidence="6" id="KW-0862">Zinc</keyword>
<protein>
    <recommendedName>
        <fullName evidence="3">adenosine deaminase</fullName>
        <ecNumber evidence="3">3.5.4.4</ecNumber>
    </recommendedName>
</protein>
<reference evidence="8" key="1">
    <citation type="journal article" date="2020" name="Appl. Environ. Microbiol.">
        <title>Medium-Chain Fatty Acid Synthesis by 'Candidatus Weimeria bifida' gen. nov., sp. nov., and 'Candidatus Pseudoramibacter fermentans' sp. nov.</title>
        <authorList>
            <person name="Scarborough M.J."/>
            <person name="Myers K.S."/>
            <person name="Donohue T.J."/>
            <person name="Noguera D.R."/>
        </authorList>
    </citation>
    <scope>NUCLEOTIDE SEQUENCE</scope>
    <source>
        <strain evidence="8">LCO1.1</strain>
    </source>
</reference>
<evidence type="ECO:0000313" key="8">
    <source>
        <dbReference type="EMBL" id="MQN02137.1"/>
    </source>
</evidence>
<dbReference type="GO" id="GO:0006154">
    <property type="term" value="P:adenosine catabolic process"/>
    <property type="evidence" value="ECO:0007669"/>
    <property type="project" value="TreeGrafter"/>
</dbReference>
<dbReference type="PANTHER" id="PTHR11409:SF43">
    <property type="entry name" value="ADENOSINE DEAMINASE"/>
    <property type="match status" value="1"/>
</dbReference>
<dbReference type="InterPro" id="IPR032466">
    <property type="entry name" value="Metal_Hydrolase"/>
</dbReference>
<dbReference type="AlphaFoldDB" id="A0A6N7J0J4"/>
<dbReference type="InterPro" id="IPR001365">
    <property type="entry name" value="A_deaminase_dom"/>
</dbReference>
<dbReference type="Gene3D" id="3.20.20.140">
    <property type="entry name" value="Metal-dependent hydrolases"/>
    <property type="match status" value="1"/>
</dbReference>
<dbReference type="NCBIfam" id="TIGR01430">
    <property type="entry name" value="aden_deam"/>
    <property type="match status" value="1"/>
</dbReference>
<comment type="caution">
    <text evidence="8">The sequence shown here is derived from an EMBL/GenBank/DDBJ whole genome shotgun (WGS) entry which is preliminary data.</text>
</comment>
<dbReference type="GO" id="GO:0046103">
    <property type="term" value="P:inosine biosynthetic process"/>
    <property type="evidence" value="ECO:0007669"/>
    <property type="project" value="TreeGrafter"/>
</dbReference>
<dbReference type="InterPro" id="IPR006330">
    <property type="entry name" value="Ado/ade_deaminase"/>
</dbReference>
<evidence type="ECO:0000256" key="3">
    <source>
        <dbReference type="ARBA" id="ARBA00012784"/>
    </source>
</evidence>
<organism evidence="8 9">
    <name type="scientific">Candidatus Weimeria bifida</name>
    <dbReference type="NCBI Taxonomy" id="2599074"/>
    <lineage>
        <taxon>Bacteria</taxon>
        <taxon>Bacillati</taxon>
        <taxon>Bacillota</taxon>
        <taxon>Clostridia</taxon>
        <taxon>Lachnospirales</taxon>
        <taxon>Lachnospiraceae</taxon>
        <taxon>Candidatus Weimeria</taxon>
    </lineage>
</organism>
<comment type="similarity">
    <text evidence="2">Belongs to the metallo-dependent hydrolases superfamily. Adenosine and AMP deaminases family.</text>
</comment>
<feature type="domain" description="Adenosine deaminase" evidence="7">
    <location>
        <begin position="10"/>
        <end position="323"/>
    </location>
</feature>